<dbReference type="Pfam" id="PF25346">
    <property type="entry name" value="PH_MRCK"/>
    <property type="match status" value="1"/>
</dbReference>
<dbReference type="FunFam" id="3.30.200.20:FF:001209">
    <property type="entry name" value="Serine/threonine-protein kinase MRCK beta"/>
    <property type="match status" value="1"/>
</dbReference>
<dbReference type="SMART" id="SM00036">
    <property type="entry name" value="CNH"/>
    <property type="match status" value="1"/>
</dbReference>
<dbReference type="EC" id="2.7.11.1" evidence="5"/>
<comment type="catalytic activity">
    <reaction evidence="19">
        <text>L-seryl-[protein] + ATP = O-phospho-L-seryl-[protein] + ADP + H(+)</text>
        <dbReference type="Rhea" id="RHEA:17989"/>
        <dbReference type="Rhea" id="RHEA-COMP:9863"/>
        <dbReference type="Rhea" id="RHEA-COMP:11604"/>
        <dbReference type="ChEBI" id="CHEBI:15378"/>
        <dbReference type="ChEBI" id="CHEBI:29999"/>
        <dbReference type="ChEBI" id="CHEBI:30616"/>
        <dbReference type="ChEBI" id="CHEBI:83421"/>
        <dbReference type="ChEBI" id="CHEBI:456216"/>
        <dbReference type="EC" id="2.7.11.1"/>
    </reaction>
</comment>
<feature type="domain" description="Phorbol-ester/DAG-type" evidence="25">
    <location>
        <begin position="1000"/>
        <end position="1049"/>
    </location>
</feature>
<dbReference type="InterPro" id="IPR002219">
    <property type="entry name" value="PKC_DAG/PE"/>
</dbReference>
<evidence type="ECO:0000256" key="11">
    <source>
        <dbReference type="ARBA" id="ARBA00022741"/>
    </source>
</evidence>
<dbReference type="InParanoid" id="A0A6P8S2Y4"/>
<dbReference type="GO" id="GO:0005524">
    <property type="term" value="F:ATP binding"/>
    <property type="evidence" value="ECO:0007669"/>
    <property type="project" value="UniProtKB-UniRule"/>
</dbReference>
<evidence type="ECO:0000256" key="9">
    <source>
        <dbReference type="ARBA" id="ARBA00022679"/>
    </source>
</evidence>
<dbReference type="PROSITE" id="PS50081">
    <property type="entry name" value="ZF_DAG_PE_2"/>
    <property type="match status" value="1"/>
</dbReference>
<dbReference type="FunFam" id="1.10.510.10:FF:000014">
    <property type="entry name" value="Non-specific serine/threonine protein kinase"/>
    <property type="match status" value="1"/>
</dbReference>
<evidence type="ECO:0000259" key="27">
    <source>
        <dbReference type="PROSITE" id="PS50219"/>
    </source>
</evidence>
<evidence type="ECO:0000256" key="3">
    <source>
        <dbReference type="ARBA" id="ARBA00004510"/>
    </source>
</evidence>
<evidence type="ECO:0000259" key="24">
    <source>
        <dbReference type="PROSITE" id="PS50011"/>
    </source>
</evidence>
<dbReference type="SUPFAM" id="SSF50729">
    <property type="entry name" value="PH domain-like"/>
    <property type="match status" value="1"/>
</dbReference>
<accession>A0A6P8S2Y4</accession>
<dbReference type="Pfam" id="PF00433">
    <property type="entry name" value="Pkinase_C"/>
    <property type="match status" value="1"/>
</dbReference>
<feature type="region of interest" description="Disordered" evidence="22">
    <location>
        <begin position="949"/>
        <end position="977"/>
    </location>
</feature>
<feature type="domain" description="Protein kinase" evidence="24">
    <location>
        <begin position="77"/>
        <end position="343"/>
    </location>
</feature>
<dbReference type="PROSITE" id="PS00479">
    <property type="entry name" value="ZF_DAG_PE_1"/>
    <property type="match status" value="1"/>
</dbReference>
<dbReference type="CDD" id="cd01243">
    <property type="entry name" value="PH_MRCK"/>
    <property type="match status" value="1"/>
</dbReference>
<keyword evidence="14" id="KW-0862">Zinc</keyword>
<dbReference type="SMART" id="SM00133">
    <property type="entry name" value="S_TK_X"/>
    <property type="match status" value="1"/>
</dbReference>
<dbReference type="InterPro" id="IPR001849">
    <property type="entry name" value="PH_domain"/>
</dbReference>
<dbReference type="CDD" id="cd20866">
    <property type="entry name" value="C1_MRCKgamma"/>
    <property type="match status" value="1"/>
</dbReference>
<keyword evidence="9" id="KW-0808">Transferase</keyword>
<dbReference type="Gene3D" id="3.30.60.20">
    <property type="match status" value="1"/>
</dbReference>
<dbReference type="Pfam" id="PF15796">
    <property type="entry name" value="KELK"/>
    <property type="match status" value="1"/>
</dbReference>
<evidence type="ECO:0000256" key="8">
    <source>
        <dbReference type="ARBA" id="ARBA00022553"/>
    </source>
</evidence>
<dbReference type="FunFam" id="2.30.29.30:FF:000242">
    <property type="entry name" value="serine/threonine-protein kinase MRCK gamma isoform X1"/>
    <property type="match status" value="1"/>
</dbReference>
<keyword evidence="17" id="KW-0966">Cell projection</keyword>
<feature type="coiled-coil region" evidence="21">
    <location>
        <begin position="869"/>
        <end position="924"/>
    </location>
</feature>
<feature type="domain" description="CNH" evidence="27">
    <location>
        <begin position="1214"/>
        <end position="1486"/>
    </location>
</feature>
<feature type="compositionally biased region" description="Low complexity" evidence="22">
    <location>
        <begin position="1667"/>
        <end position="1678"/>
    </location>
</feature>
<comment type="subcellular location">
    <subcellularLocation>
        <location evidence="3">Cell projection</location>
        <location evidence="3">Lamellipodium</location>
    </subcellularLocation>
    <subcellularLocation>
        <location evidence="2">Cytoplasm</location>
    </subcellularLocation>
</comment>
<evidence type="ECO:0000256" key="7">
    <source>
        <dbReference type="ARBA" id="ARBA00022527"/>
    </source>
</evidence>
<dbReference type="PANTHER" id="PTHR22988">
    <property type="entry name" value="MYOTONIC DYSTROPHY S/T KINASE-RELATED"/>
    <property type="match status" value="1"/>
</dbReference>
<dbReference type="InterPro" id="IPR050839">
    <property type="entry name" value="Rho-assoc_Ser/Thr_Kinase"/>
</dbReference>
<name>A0A6P8S2Y4_GEOSA</name>
<feature type="domain" description="AGC-kinase C-terminal" evidence="28">
    <location>
        <begin position="344"/>
        <end position="414"/>
    </location>
</feature>
<dbReference type="Gene3D" id="2.30.29.30">
    <property type="entry name" value="Pleckstrin-homology domain (PH domain)/Phosphotyrosine-binding domain (PTB)"/>
    <property type="match status" value="1"/>
</dbReference>
<keyword evidence="12" id="KW-0863">Zinc-finger</keyword>
<dbReference type="InterPro" id="IPR011009">
    <property type="entry name" value="Kinase-like_dom_sf"/>
</dbReference>
<evidence type="ECO:0000256" key="20">
    <source>
        <dbReference type="PROSITE-ProRule" id="PRU10141"/>
    </source>
</evidence>
<dbReference type="PANTHER" id="PTHR22988:SF78">
    <property type="entry name" value="NON-SPECIFIC SERINE_THREONINE PROTEIN KINASE"/>
    <property type="match status" value="1"/>
</dbReference>
<keyword evidence="29" id="KW-1185">Reference proteome</keyword>
<keyword evidence="16 21" id="KW-0175">Coiled coil</keyword>
<dbReference type="InterPro" id="IPR046349">
    <property type="entry name" value="C1-like_sf"/>
</dbReference>
<keyword evidence="8" id="KW-0597">Phosphoprotein</keyword>
<keyword evidence="6" id="KW-0963">Cytoplasm</keyword>
<dbReference type="SMART" id="SM00109">
    <property type="entry name" value="C1"/>
    <property type="match status" value="1"/>
</dbReference>
<reference evidence="30" key="1">
    <citation type="submission" date="2025-08" db="UniProtKB">
        <authorList>
            <consortium name="RefSeq"/>
        </authorList>
    </citation>
    <scope>IDENTIFICATION</scope>
</reference>
<keyword evidence="10" id="KW-0479">Metal-binding</keyword>
<gene>
    <name evidence="30" type="primary">CDC42BPG</name>
</gene>
<evidence type="ECO:0000256" key="5">
    <source>
        <dbReference type="ARBA" id="ARBA00012513"/>
    </source>
</evidence>
<evidence type="ECO:0000256" key="19">
    <source>
        <dbReference type="ARBA" id="ARBA00048679"/>
    </source>
</evidence>
<evidence type="ECO:0000259" key="28">
    <source>
        <dbReference type="PROSITE" id="PS51285"/>
    </source>
</evidence>
<dbReference type="GO" id="GO:0005737">
    <property type="term" value="C:cytoplasm"/>
    <property type="evidence" value="ECO:0007669"/>
    <property type="project" value="UniProtKB-SubCell"/>
</dbReference>
<evidence type="ECO:0000256" key="21">
    <source>
        <dbReference type="SAM" id="Coils"/>
    </source>
</evidence>
<dbReference type="PROSITE" id="PS50219">
    <property type="entry name" value="CNH"/>
    <property type="match status" value="1"/>
</dbReference>
<keyword evidence="13 30" id="KW-0418">Kinase</keyword>
<sequence length="1678" mass="190400">MAAEERLRDLEQRLMQRRAADEEWLSTESLLDVLLCLYQECSGSPPLRRDKSVADFLRWAKPFATKVKEMRLHREDFEILKVIGRGAFGEVAVVRLKGTEKIFAMKILHKWEMLKRAETACFREERDALVKGDGQWMTTLHYAFQDDSYLYLVMDYYVGGDLLTLLSKLEDRLPEDMARFYLAEMVLAIHSIHQLNYVHRDIKPDNVVIDMNGHIRLADFGSCLRLRDDGTVESSVAVGTPDYISPEILQAMEDGKGKYGTECDWWSLGVCMYELLFGETPFYAESLVETYGKIMNHEDHLQFPPDVTDISDEAKDLINRLICRKKHRLGQGGIMDFKKHPFFKGIDWANIRTSTPPYIPDVNSPTDTSNFDVDDEALKTYETLPPLSHGAFSGRQLPFVGFTFTSGCSLSVRGSQLDLSSTATVSSLHSQRSDPTEERIRTLEQEKLELSQKLKEALQMAPGLETSGKESEIGSLKREMEILRKKLAANHLEGEQDLRKRPQELKNSPITSLERQLKLLQQEKEDTCKELVDARKSLKTKAKELKHAQAQEKLKSEEVLMAEKRCAEAKAQVLKLSRRLREQEEEAETTAREMEVLRRELSRAEGSRKEVEAQNEELMLELSKQQKQRDRSETRFRKVEEELEELKLKQAVASSGIINSQHIGELSRVRAELEKRCLLVEEELVRREAELSSEVKSLRRELQEVESQRNALQDEVEAAQERLNKMRHASNRNQEDVILEAMEKSEREKNLLQEENRKRAYELKQMAEDREKLSATNKQLAEELRSLEEKSEALANWEVQITDILQWVSDEKESRLYLQTFSEKLTEELETLKSSCGQSPGAKPMEVQWKARRLQKMDASARLELQSALEAEIRAKQATQEELDQLKAASHITECKLQEAEEVKKRLQDEMEKLRIDMKVYTSSSVKQQGPLIPFLPFRLANESITFQSSQDLTENQKSPEEGNRQAGPKKSDHMVLPKLPPKPMALPDGTRQVAHEPRHHQFKLKTFTSPMKCLRCLSLMVGLHRQGLSCEACSYICHVACSGGSTICPIPLDQVRKTLGVDPITGTGTAFEGYLSVPKPAGVKKGWQRVLAVVSDFKLFLFDTQEGKNSQGSVAVMQVVDMRDQQFSVSSVLAPDVIHASAKDVPCIFKITATQLTVPSTVCSLLLLADSEEEMKKWVQVIKELHCILTENKQHERIIYVLKEAYDNGLPLIRAALSASIIDEERLALGTEEGLFLVHVTRNVITQIGDCKKVLDIQVSSKAQLVCVLSGKSHSVRLFTWTDLDDPESSGLKIGEAKGCQAMALELICQGTATALCIAAKRQILCYRLSGPGTRLQKIREIQASGIVQCLDILGDRLCIGFVGGFSLHHLMNEVPPINLPASDDMSLSWLTPLQMEALAAVKVSLSEYILCFTGLGIYVDGQGQRSRQQELMWPSVPLCCCYSAPYLTVFSENAVDVFHVRKAEWIQTIPLKKVRPLTSDGSLCLYGTEKVRLVYLRNKFAEKDAFHIPETTDNSRRQMWRTKNKRRFSFRISEEERLQQRREMLKDPEMRSKLISKPTNFNHLFHVGPGDGKQQLKDLPVLQEERRKEYPESVPRPRSYTDVRCAASASSDQLYGESQGLNLFSSVKRMSGSLVSEDSFSPQDLFSGMDMLSEISDHTHMLQGSSSSSPSSSSFP</sequence>
<feature type="coiled-coil region" evidence="21">
    <location>
        <begin position="510"/>
        <end position="800"/>
    </location>
</feature>
<feature type="region of interest" description="Disordered" evidence="22">
    <location>
        <begin position="1659"/>
        <end position="1678"/>
    </location>
</feature>
<evidence type="ECO:0000259" key="23">
    <source>
        <dbReference type="PROSITE" id="PS50003"/>
    </source>
</evidence>
<dbReference type="PROSITE" id="PS00108">
    <property type="entry name" value="PROTEIN_KINASE_ST"/>
    <property type="match status" value="1"/>
</dbReference>
<dbReference type="SUPFAM" id="SSF56112">
    <property type="entry name" value="Protein kinase-like (PK-like)"/>
    <property type="match status" value="1"/>
</dbReference>
<dbReference type="InterPro" id="IPR057529">
    <property type="entry name" value="MRCK/ROCK_PH"/>
</dbReference>
<evidence type="ECO:0000313" key="29">
    <source>
        <dbReference type="Proteomes" id="UP000515159"/>
    </source>
</evidence>
<feature type="domain" description="CRIB" evidence="26">
    <location>
        <begin position="1557"/>
        <end position="1570"/>
    </location>
</feature>
<dbReference type="OrthoDB" id="2156623at2759"/>
<proteinExistence type="inferred from homology"/>
<dbReference type="PROSITE" id="PS50003">
    <property type="entry name" value="PH_DOMAIN"/>
    <property type="match status" value="1"/>
</dbReference>
<organism evidence="29 30">
    <name type="scientific">Geotrypetes seraphini</name>
    <name type="common">Gaboon caecilian</name>
    <name type="synonym">Caecilia seraphini</name>
    <dbReference type="NCBI Taxonomy" id="260995"/>
    <lineage>
        <taxon>Eukaryota</taxon>
        <taxon>Metazoa</taxon>
        <taxon>Chordata</taxon>
        <taxon>Craniata</taxon>
        <taxon>Vertebrata</taxon>
        <taxon>Euteleostomi</taxon>
        <taxon>Amphibia</taxon>
        <taxon>Gymnophiona</taxon>
        <taxon>Geotrypetes</taxon>
    </lineage>
</organism>
<dbReference type="InterPro" id="IPR008271">
    <property type="entry name" value="Ser/Thr_kinase_AS"/>
</dbReference>
<dbReference type="InterPro" id="IPR000719">
    <property type="entry name" value="Prot_kinase_dom"/>
</dbReference>
<dbReference type="GO" id="GO:0030027">
    <property type="term" value="C:lamellipodium"/>
    <property type="evidence" value="ECO:0007669"/>
    <property type="project" value="UniProtKB-SubCell"/>
</dbReference>
<dbReference type="PROSITE" id="PS00107">
    <property type="entry name" value="PROTEIN_KINASE_ATP"/>
    <property type="match status" value="1"/>
</dbReference>
<comment type="catalytic activity">
    <reaction evidence="18">
        <text>L-threonyl-[protein] + ATP = O-phospho-L-threonyl-[protein] + ADP + H(+)</text>
        <dbReference type="Rhea" id="RHEA:46608"/>
        <dbReference type="Rhea" id="RHEA-COMP:11060"/>
        <dbReference type="Rhea" id="RHEA-COMP:11605"/>
        <dbReference type="ChEBI" id="CHEBI:15378"/>
        <dbReference type="ChEBI" id="CHEBI:30013"/>
        <dbReference type="ChEBI" id="CHEBI:30616"/>
        <dbReference type="ChEBI" id="CHEBI:61977"/>
        <dbReference type="ChEBI" id="CHEBI:456216"/>
        <dbReference type="EC" id="2.7.11.1"/>
    </reaction>
</comment>
<evidence type="ECO:0000256" key="2">
    <source>
        <dbReference type="ARBA" id="ARBA00004496"/>
    </source>
</evidence>
<dbReference type="InterPro" id="IPR001180">
    <property type="entry name" value="CNH_dom"/>
</dbReference>
<dbReference type="SUPFAM" id="SSF57889">
    <property type="entry name" value="Cysteine-rich domain"/>
    <property type="match status" value="1"/>
</dbReference>
<dbReference type="Pfam" id="PF00069">
    <property type="entry name" value="Pkinase"/>
    <property type="match status" value="1"/>
</dbReference>
<evidence type="ECO:0000256" key="10">
    <source>
        <dbReference type="ARBA" id="ARBA00022723"/>
    </source>
</evidence>
<keyword evidence="11 20" id="KW-0547">Nucleotide-binding</keyword>
<evidence type="ECO:0000256" key="18">
    <source>
        <dbReference type="ARBA" id="ARBA00047899"/>
    </source>
</evidence>
<evidence type="ECO:0000256" key="1">
    <source>
        <dbReference type="ARBA" id="ARBA00001946"/>
    </source>
</evidence>
<dbReference type="InterPro" id="IPR011993">
    <property type="entry name" value="PH-like_dom_sf"/>
</dbReference>
<feature type="compositionally biased region" description="Basic and acidic residues" evidence="22">
    <location>
        <begin position="958"/>
        <end position="976"/>
    </location>
</feature>
<dbReference type="InterPro" id="IPR017441">
    <property type="entry name" value="Protein_kinase_ATP_BS"/>
</dbReference>
<feature type="domain" description="PH" evidence="23">
    <location>
        <begin position="1069"/>
        <end position="1188"/>
    </location>
</feature>
<evidence type="ECO:0000259" key="25">
    <source>
        <dbReference type="PROSITE" id="PS50081"/>
    </source>
</evidence>
<dbReference type="RefSeq" id="XP_033812214.1">
    <property type="nucleotide sequence ID" value="XM_033956323.1"/>
</dbReference>
<dbReference type="CDD" id="cd00132">
    <property type="entry name" value="CRIB"/>
    <property type="match status" value="1"/>
</dbReference>
<dbReference type="InterPro" id="IPR017892">
    <property type="entry name" value="Pkinase_C"/>
</dbReference>
<keyword evidence="15 20" id="KW-0067">ATP-binding</keyword>
<evidence type="ECO:0000256" key="4">
    <source>
        <dbReference type="ARBA" id="ARBA00005719"/>
    </source>
</evidence>
<dbReference type="SMART" id="SM00233">
    <property type="entry name" value="PH"/>
    <property type="match status" value="1"/>
</dbReference>
<dbReference type="Pfam" id="PF00130">
    <property type="entry name" value="C1_1"/>
    <property type="match status" value="1"/>
</dbReference>
<evidence type="ECO:0000259" key="26">
    <source>
        <dbReference type="PROSITE" id="PS50108"/>
    </source>
</evidence>
<keyword evidence="7" id="KW-0723">Serine/threonine-protein kinase</keyword>
<dbReference type="Pfam" id="PF00780">
    <property type="entry name" value="CNH"/>
    <property type="match status" value="1"/>
</dbReference>
<dbReference type="InterPro" id="IPR031597">
    <property type="entry name" value="KELK"/>
</dbReference>
<dbReference type="CTD" id="55561"/>
<dbReference type="KEGG" id="gsh:117365675"/>
<comment type="similarity">
    <text evidence="4">Belongs to the protein kinase superfamily. AGC Ser/Thr protein kinase family. DMPK subfamily.</text>
</comment>
<dbReference type="SMART" id="SM00220">
    <property type="entry name" value="S_TKc"/>
    <property type="match status" value="1"/>
</dbReference>
<dbReference type="GO" id="GO:0008270">
    <property type="term" value="F:zinc ion binding"/>
    <property type="evidence" value="ECO:0007669"/>
    <property type="project" value="UniProtKB-KW"/>
</dbReference>
<dbReference type="InterPro" id="IPR000095">
    <property type="entry name" value="CRIB_dom"/>
</dbReference>
<evidence type="ECO:0000313" key="30">
    <source>
        <dbReference type="RefSeq" id="XP_033812214.1"/>
    </source>
</evidence>
<dbReference type="GO" id="GO:0004674">
    <property type="term" value="F:protein serine/threonine kinase activity"/>
    <property type="evidence" value="ECO:0007669"/>
    <property type="project" value="UniProtKB-KW"/>
</dbReference>
<dbReference type="PROSITE" id="PS50011">
    <property type="entry name" value="PROTEIN_KINASE_DOM"/>
    <property type="match status" value="1"/>
</dbReference>
<evidence type="ECO:0000256" key="14">
    <source>
        <dbReference type="ARBA" id="ARBA00022833"/>
    </source>
</evidence>
<dbReference type="GO" id="GO:0031032">
    <property type="term" value="P:actomyosin structure organization"/>
    <property type="evidence" value="ECO:0007669"/>
    <property type="project" value="TreeGrafter"/>
</dbReference>
<evidence type="ECO:0000256" key="13">
    <source>
        <dbReference type="ARBA" id="ARBA00022777"/>
    </source>
</evidence>
<dbReference type="InterPro" id="IPR014930">
    <property type="entry name" value="Myotonic_dystrophy_kinase_coil"/>
</dbReference>
<evidence type="ECO:0000256" key="16">
    <source>
        <dbReference type="ARBA" id="ARBA00023054"/>
    </source>
</evidence>
<evidence type="ECO:0000256" key="6">
    <source>
        <dbReference type="ARBA" id="ARBA00022490"/>
    </source>
</evidence>
<evidence type="ECO:0000256" key="17">
    <source>
        <dbReference type="ARBA" id="ARBA00023273"/>
    </source>
</evidence>
<dbReference type="InterPro" id="IPR000961">
    <property type="entry name" value="AGC-kinase_C"/>
</dbReference>
<dbReference type="Proteomes" id="UP000515159">
    <property type="component" value="Chromosome 8"/>
</dbReference>
<dbReference type="Pfam" id="PF08826">
    <property type="entry name" value="DMPK_coil"/>
    <property type="match status" value="1"/>
</dbReference>
<protein>
    <recommendedName>
        <fullName evidence="5">non-specific serine/threonine protein kinase</fullName>
        <ecNumber evidence="5">2.7.11.1</ecNumber>
    </recommendedName>
</protein>
<dbReference type="GeneID" id="117365675"/>
<evidence type="ECO:0000256" key="22">
    <source>
        <dbReference type="SAM" id="MobiDB-lite"/>
    </source>
</evidence>
<dbReference type="Gene3D" id="1.20.5.340">
    <property type="match status" value="1"/>
</dbReference>
<dbReference type="Gene3D" id="3.30.200.20">
    <property type="entry name" value="Phosphorylase Kinase, domain 1"/>
    <property type="match status" value="1"/>
</dbReference>
<evidence type="ECO:0000256" key="12">
    <source>
        <dbReference type="ARBA" id="ARBA00022771"/>
    </source>
</evidence>
<comment type="cofactor">
    <cofactor evidence="1">
        <name>Mg(2+)</name>
        <dbReference type="ChEBI" id="CHEBI:18420"/>
    </cofactor>
</comment>
<dbReference type="SMART" id="SM00285">
    <property type="entry name" value="PBD"/>
    <property type="match status" value="1"/>
</dbReference>
<feature type="binding site" evidence="20">
    <location>
        <position position="106"/>
    </location>
    <ligand>
        <name>ATP</name>
        <dbReference type="ChEBI" id="CHEBI:30616"/>
    </ligand>
</feature>
<dbReference type="Gene3D" id="1.10.510.10">
    <property type="entry name" value="Transferase(Phosphotransferase) domain 1"/>
    <property type="match status" value="1"/>
</dbReference>
<evidence type="ECO:0000256" key="15">
    <source>
        <dbReference type="ARBA" id="ARBA00022840"/>
    </source>
</evidence>
<dbReference type="GO" id="GO:0042641">
    <property type="term" value="C:actomyosin"/>
    <property type="evidence" value="ECO:0007669"/>
    <property type="project" value="TreeGrafter"/>
</dbReference>
<dbReference type="PROSITE" id="PS51285">
    <property type="entry name" value="AGC_KINASE_CTER"/>
    <property type="match status" value="1"/>
</dbReference>
<dbReference type="PROSITE" id="PS50108">
    <property type="entry name" value="CRIB"/>
    <property type="match status" value="1"/>
</dbReference>